<accession>A0A7M1RUK3</accession>
<organism evidence="1 2">
    <name type="scientific">uncultured phage cr125_1</name>
    <dbReference type="NCBI Taxonomy" id="2772091"/>
    <lineage>
        <taxon>Viruses</taxon>
        <taxon>Duplodnaviria</taxon>
        <taxon>Heunggongvirae</taxon>
        <taxon>Uroviricota</taxon>
        <taxon>Caudoviricetes</taxon>
        <taxon>Crassvirales</taxon>
        <taxon>Suoliviridae</taxon>
        <taxon>Uncouvirinae</taxon>
        <taxon>Aurodevirus</taxon>
        <taxon>Aurodevirus hominis</taxon>
    </lineage>
</organism>
<dbReference type="EMBL" id="MT774407">
    <property type="protein sequence ID" value="QOR57571.1"/>
    <property type="molecule type" value="Genomic_DNA"/>
</dbReference>
<name>A0A7M1RUK3_9CAUD</name>
<dbReference type="KEGG" id="vg:65131719"/>
<keyword evidence="2" id="KW-1185">Reference proteome</keyword>
<dbReference type="RefSeq" id="YP_010113211.1">
    <property type="nucleotide sequence ID" value="NC_055900.1"/>
</dbReference>
<protein>
    <submittedName>
        <fullName evidence="1">Uncharacterized protein</fullName>
    </submittedName>
</protein>
<dbReference type="GeneID" id="65131719"/>
<evidence type="ECO:0000313" key="1">
    <source>
        <dbReference type="EMBL" id="QOR57571.1"/>
    </source>
</evidence>
<proteinExistence type="predicted"/>
<sequence>MNKLKKLGLYLWQLPQNIIGKVLFGLYPGYTTEIDDNAKVRISNRMSGGITLGKYIIVRNARSIKHEYGHTIQSKYLGPLYLLVIGLPSILHASIHRSWCKNKDYYHFYTEKWANKLSDKYYKIKED</sequence>
<reference evidence="1 2" key="1">
    <citation type="submission" date="2020-07" db="EMBL/GenBank/DDBJ databases">
        <title>Taxonomic proposal: Crassvirales, a new order of highly abundant and diverse bacterial viruses.</title>
        <authorList>
            <person name="Shkoporov A.N."/>
            <person name="Stockdale S.R."/>
            <person name="Guerin E."/>
            <person name="Ross R.P."/>
            <person name="Hill C."/>
        </authorList>
    </citation>
    <scope>NUCLEOTIDE SEQUENCE [LARGE SCALE GENOMIC DNA]</scope>
</reference>
<evidence type="ECO:0000313" key="2">
    <source>
        <dbReference type="Proteomes" id="UP000594004"/>
    </source>
</evidence>
<dbReference type="Proteomes" id="UP000594004">
    <property type="component" value="Segment"/>
</dbReference>